<dbReference type="RefSeq" id="YP_009042317.1">
    <property type="nucleotide sequence ID" value="NC_024354.1"/>
</dbReference>
<gene>
    <name evidence="1" type="ORF">CR8_080</name>
</gene>
<name>A0A060ACG9_9CAUD</name>
<reference evidence="1 2" key="1">
    <citation type="submission" date="2013-04" db="EMBL/GenBank/DDBJ databases">
        <title>Complete Genome Sequence of Cronobacter sakazakii Bacteriophage CR8.</title>
        <authorList>
            <person name="Kim Y."/>
            <person name="Shin H."/>
            <person name="Ryu S."/>
        </authorList>
    </citation>
    <scope>NUCLEOTIDE SEQUENCE [LARGE SCALE GENOMIC DNA]</scope>
</reference>
<evidence type="ECO:0000313" key="2">
    <source>
        <dbReference type="Proteomes" id="UP000026984"/>
    </source>
</evidence>
<dbReference type="Proteomes" id="UP000026984">
    <property type="component" value="Segment"/>
</dbReference>
<dbReference type="EMBL" id="KC954774">
    <property type="protein sequence ID" value="AIA64610.1"/>
    <property type="molecule type" value="Genomic_DNA"/>
</dbReference>
<organism evidence="1 2">
    <name type="scientific">Cronobacter phage CR8</name>
    <dbReference type="NCBI Taxonomy" id="1327934"/>
    <lineage>
        <taxon>Viruses</taxon>
        <taxon>Duplodnaviria</taxon>
        <taxon>Heunggongvirae</taxon>
        <taxon>Uroviricota</taxon>
        <taxon>Caudoviricetes</taxon>
        <taxon>Vequintavirinae</taxon>
        <taxon>Certrevirus</taxon>
        <taxon>Certrevirus CR8</taxon>
    </lineage>
</organism>
<dbReference type="GeneID" id="19686831"/>
<proteinExistence type="predicted"/>
<evidence type="ECO:0000313" key="1">
    <source>
        <dbReference type="EMBL" id="AIA64610.1"/>
    </source>
</evidence>
<protein>
    <submittedName>
        <fullName evidence="1">Uncharacterized protein</fullName>
    </submittedName>
</protein>
<keyword evidence="2" id="KW-1185">Reference proteome</keyword>
<dbReference type="KEGG" id="vg:19686831"/>
<sequence length="91" mass="10376">MRSTTVEFPYFHKDFGQEVVVEAEVMLYKGIPNAASDWDAEDYLDIISVSVYFEGDVLDIDIPRQVIYAEISAQIRDAEMSRAFLEEDGGF</sequence>
<accession>A0A060ACG9</accession>